<evidence type="ECO:0000256" key="3">
    <source>
        <dbReference type="ARBA" id="ARBA00022544"/>
    </source>
</evidence>
<keyword evidence="7 13" id="KW-0067">ATP-binding</keyword>
<evidence type="ECO:0000256" key="2">
    <source>
        <dbReference type="ARBA" id="ARBA00022527"/>
    </source>
</evidence>
<keyword evidence="3" id="KW-0309">Germination</keyword>
<evidence type="ECO:0000256" key="9">
    <source>
        <dbReference type="ARBA" id="ARBA00047899"/>
    </source>
</evidence>
<evidence type="ECO:0000313" key="18">
    <source>
        <dbReference type="Proteomes" id="UP000199387"/>
    </source>
</evidence>
<dbReference type="EMBL" id="FMZA01000018">
    <property type="protein sequence ID" value="SDC84412.1"/>
    <property type="molecule type" value="Genomic_DNA"/>
</dbReference>
<sequence>MTVLGKRLGGRYQMIQRVGGGGMAVVYKARDTVSGRYVAIKVLNEALSYDQAFIRRFNREVRAAGSLSHPHVVQVYNAGREGHTYYMVMEYIEGPTLMELILKRKRIPPREAVSIAIQVLNGLAHAHENGIVHRDIKPHNIMATPGGRFKLTDFGISRSTRSPTITKTGYVMGSAHYFSPEQATGKEVSYPSDLYSLGVVLFEMITGRLPFDGDEALAIALQHLQEPVPDPRRFAPGISESLCQVIYRALEKSPENRFPTAREMCAALQAIYNEEAGSSPPYWETNPPVQQAIGRQGRPADRQVLQATGSRRQAHRKSRQKKWIALLTTLAILLILWLSFSVFDHNRSSRSEDEETRGSPSSTATAKSVSSETQQQTKTDYNWKKHIGETNNPHFIQYSSNRVGDGRYEVSLKTDLSPRFYYDILIYDRKGKKVINGIPVATLSGGEGFKTVRFQVKVSDPPKQGLIKIQLYQQNQKATKILEKIQE</sequence>
<dbReference type="SUPFAM" id="SSF56112">
    <property type="entry name" value="Protein kinase-like (PK-like)"/>
    <property type="match status" value="1"/>
</dbReference>
<comment type="catalytic activity">
    <reaction evidence="9">
        <text>L-threonyl-[protein] + ATP = O-phospho-L-threonyl-[protein] + ADP + H(+)</text>
        <dbReference type="Rhea" id="RHEA:46608"/>
        <dbReference type="Rhea" id="RHEA-COMP:11060"/>
        <dbReference type="Rhea" id="RHEA-COMP:11605"/>
        <dbReference type="ChEBI" id="CHEBI:15378"/>
        <dbReference type="ChEBI" id="CHEBI:30013"/>
        <dbReference type="ChEBI" id="CHEBI:30616"/>
        <dbReference type="ChEBI" id="CHEBI:61977"/>
        <dbReference type="ChEBI" id="CHEBI:456216"/>
        <dbReference type="EC" id="2.7.11.1"/>
    </reaction>
</comment>
<feature type="transmembrane region" description="Helical" evidence="15">
    <location>
        <begin position="323"/>
        <end position="343"/>
    </location>
</feature>
<dbReference type="InterPro" id="IPR017441">
    <property type="entry name" value="Protein_kinase_ATP_BS"/>
</dbReference>
<feature type="domain" description="Protein kinase" evidence="16">
    <location>
        <begin position="12"/>
        <end position="272"/>
    </location>
</feature>
<reference evidence="17 18" key="1">
    <citation type="submission" date="2016-10" db="EMBL/GenBank/DDBJ databases">
        <authorList>
            <person name="de Groot N.N."/>
        </authorList>
    </citation>
    <scope>NUCLEOTIDE SEQUENCE [LARGE SCALE GENOMIC DNA]</scope>
    <source>
        <strain evidence="17 18">DSM 45514</strain>
    </source>
</reference>
<dbReference type="PROSITE" id="PS50011">
    <property type="entry name" value="PROTEIN_KINASE_DOM"/>
    <property type="match status" value="1"/>
</dbReference>
<keyword evidence="18" id="KW-1185">Reference proteome</keyword>
<protein>
    <recommendedName>
        <fullName evidence="12">Serine/threonine-protein kinase PrkC</fullName>
        <ecNumber evidence="1">2.7.11.1</ecNumber>
    </recommendedName>
</protein>
<evidence type="ECO:0000256" key="11">
    <source>
        <dbReference type="ARBA" id="ARBA00060432"/>
    </source>
</evidence>
<dbReference type="Pfam" id="PF00069">
    <property type="entry name" value="Pkinase"/>
    <property type="match status" value="1"/>
</dbReference>
<evidence type="ECO:0000256" key="1">
    <source>
        <dbReference type="ARBA" id="ARBA00012513"/>
    </source>
</evidence>
<keyword evidence="15" id="KW-1133">Transmembrane helix</keyword>
<dbReference type="STRING" id="1236220.SAMN04488112_11875"/>
<dbReference type="FunFam" id="1.10.510.10:FF:000021">
    <property type="entry name" value="Serine/threonine protein kinase"/>
    <property type="match status" value="1"/>
</dbReference>
<evidence type="ECO:0000313" key="17">
    <source>
        <dbReference type="EMBL" id="SDC84412.1"/>
    </source>
</evidence>
<dbReference type="InterPro" id="IPR011009">
    <property type="entry name" value="Kinase-like_dom_sf"/>
</dbReference>
<keyword evidence="6 17" id="KW-0418">Kinase</keyword>
<feature type="region of interest" description="Disordered" evidence="14">
    <location>
        <begin position="348"/>
        <end position="379"/>
    </location>
</feature>
<keyword evidence="15" id="KW-0472">Membrane</keyword>
<dbReference type="GO" id="GO:0071224">
    <property type="term" value="P:cellular response to peptidoglycan"/>
    <property type="evidence" value="ECO:0007669"/>
    <property type="project" value="UniProtKB-ARBA"/>
</dbReference>
<comment type="catalytic activity">
    <reaction evidence="10">
        <text>L-seryl-[protein] + ATP = O-phospho-L-seryl-[protein] + ADP + H(+)</text>
        <dbReference type="Rhea" id="RHEA:17989"/>
        <dbReference type="Rhea" id="RHEA-COMP:9863"/>
        <dbReference type="Rhea" id="RHEA-COMP:11604"/>
        <dbReference type="ChEBI" id="CHEBI:15378"/>
        <dbReference type="ChEBI" id="CHEBI:29999"/>
        <dbReference type="ChEBI" id="CHEBI:30616"/>
        <dbReference type="ChEBI" id="CHEBI:83421"/>
        <dbReference type="ChEBI" id="CHEBI:456216"/>
        <dbReference type="EC" id="2.7.11.1"/>
    </reaction>
</comment>
<organism evidence="17 18">
    <name type="scientific">Melghirimyces thermohalophilus</name>
    <dbReference type="NCBI Taxonomy" id="1236220"/>
    <lineage>
        <taxon>Bacteria</taxon>
        <taxon>Bacillati</taxon>
        <taxon>Bacillota</taxon>
        <taxon>Bacilli</taxon>
        <taxon>Bacillales</taxon>
        <taxon>Thermoactinomycetaceae</taxon>
        <taxon>Melghirimyces</taxon>
    </lineage>
</organism>
<evidence type="ECO:0000259" key="16">
    <source>
        <dbReference type="PROSITE" id="PS50011"/>
    </source>
</evidence>
<evidence type="ECO:0000256" key="10">
    <source>
        <dbReference type="ARBA" id="ARBA00048679"/>
    </source>
</evidence>
<dbReference type="InterPro" id="IPR000719">
    <property type="entry name" value="Prot_kinase_dom"/>
</dbReference>
<dbReference type="EC" id="2.7.11.1" evidence="1"/>
<dbReference type="Proteomes" id="UP000199387">
    <property type="component" value="Unassembled WGS sequence"/>
</dbReference>
<evidence type="ECO:0000256" key="5">
    <source>
        <dbReference type="ARBA" id="ARBA00022741"/>
    </source>
</evidence>
<dbReference type="AlphaFoldDB" id="A0A1G6PW47"/>
<evidence type="ECO:0000256" key="14">
    <source>
        <dbReference type="SAM" id="MobiDB-lite"/>
    </source>
</evidence>
<dbReference type="FunFam" id="3.30.200.20:FF:000035">
    <property type="entry name" value="Serine/threonine protein kinase Stk1"/>
    <property type="match status" value="1"/>
</dbReference>
<dbReference type="PANTHER" id="PTHR43289:SF34">
    <property type="entry name" value="SERINE_THREONINE-PROTEIN KINASE YBDM-RELATED"/>
    <property type="match status" value="1"/>
</dbReference>
<dbReference type="Gene3D" id="1.10.510.10">
    <property type="entry name" value="Transferase(Phosphotransferase) domain 1"/>
    <property type="match status" value="1"/>
</dbReference>
<evidence type="ECO:0000256" key="8">
    <source>
        <dbReference type="ARBA" id="ARBA00022968"/>
    </source>
</evidence>
<evidence type="ECO:0000256" key="4">
    <source>
        <dbReference type="ARBA" id="ARBA00022679"/>
    </source>
</evidence>
<dbReference type="PROSITE" id="PS00107">
    <property type="entry name" value="PROTEIN_KINASE_ATP"/>
    <property type="match status" value="1"/>
</dbReference>
<dbReference type="CDD" id="cd14014">
    <property type="entry name" value="STKc_PknB_like"/>
    <property type="match status" value="1"/>
</dbReference>
<keyword evidence="8" id="KW-0735">Signal-anchor</keyword>
<dbReference type="GO" id="GO:0004674">
    <property type="term" value="F:protein serine/threonine kinase activity"/>
    <property type="evidence" value="ECO:0007669"/>
    <property type="project" value="UniProtKB-KW"/>
</dbReference>
<evidence type="ECO:0000256" key="7">
    <source>
        <dbReference type="ARBA" id="ARBA00022840"/>
    </source>
</evidence>
<name>A0A1G6PW47_9BACL</name>
<dbReference type="PANTHER" id="PTHR43289">
    <property type="entry name" value="MITOGEN-ACTIVATED PROTEIN KINASE KINASE KINASE 20-RELATED"/>
    <property type="match status" value="1"/>
</dbReference>
<dbReference type="Gene3D" id="3.30.200.20">
    <property type="entry name" value="Phosphorylase Kinase, domain 1"/>
    <property type="match status" value="1"/>
</dbReference>
<keyword evidence="5 13" id="KW-0547">Nucleotide-binding</keyword>
<feature type="compositionally biased region" description="Polar residues" evidence="14">
    <location>
        <begin position="358"/>
        <end position="379"/>
    </location>
</feature>
<dbReference type="GO" id="GO:0009847">
    <property type="term" value="P:spore germination"/>
    <property type="evidence" value="ECO:0007669"/>
    <property type="project" value="UniProtKB-ARBA"/>
</dbReference>
<accession>A0A1G6PW47</accession>
<keyword evidence="4" id="KW-0808">Transferase</keyword>
<comment type="subcellular location">
    <subcellularLocation>
        <location evidence="11">Spore membrane</location>
        <topology evidence="11">Single-pass type II membrane protein</topology>
    </subcellularLocation>
</comment>
<gene>
    <name evidence="17" type="ORF">SAMN04488112_11875</name>
</gene>
<dbReference type="GO" id="GO:0007165">
    <property type="term" value="P:signal transduction"/>
    <property type="evidence" value="ECO:0007669"/>
    <property type="project" value="UniProtKB-ARBA"/>
</dbReference>
<keyword evidence="15" id="KW-0812">Transmembrane</keyword>
<dbReference type="GO" id="GO:0005524">
    <property type="term" value="F:ATP binding"/>
    <property type="evidence" value="ECO:0007669"/>
    <property type="project" value="UniProtKB-UniRule"/>
</dbReference>
<proteinExistence type="predicted"/>
<evidence type="ECO:0000256" key="6">
    <source>
        <dbReference type="ARBA" id="ARBA00022777"/>
    </source>
</evidence>
<feature type="binding site" evidence="13">
    <location>
        <position position="41"/>
    </location>
    <ligand>
        <name>ATP</name>
        <dbReference type="ChEBI" id="CHEBI:30616"/>
    </ligand>
</feature>
<keyword evidence="2 17" id="KW-0723">Serine/threonine-protein kinase</keyword>
<feature type="region of interest" description="Disordered" evidence="14">
    <location>
        <begin position="291"/>
        <end position="316"/>
    </location>
</feature>
<evidence type="ECO:0000256" key="13">
    <source>
        <dbReference type="PROSITE-ProRule" id="PRU10141"/>
    </source>
</evidence>
<dbReference type="OrthoDB" id="9788659at2"/>
<evidence type="ECO:0000256" key="15">
    <source>
        <dbReference type="SAM" id="Phobius"/>
    </source>
</evidence>
<dbReference type="SMART" id="SM00220">
    <property type="entry name" value="S_TKc"/>
    <property type="match status" value="1"/>
</dbReference>
<evidence type="ECO:0000256" key="12">
    <source>
        <dbReference type="ARBA" id="ARBA00070041"/>
    </source>
</evidence>